<dbReference type="Proteomes" id="UP000062788">
    <property type="component" value="Unassembled WGS sequence"/>
</dbReference>
<name>A0A103E2N0_9BURK</name>
<evidence type="ECO:0000313" key="2">
    <source>
        <dbReference type="Proteomes" id="UP000062788"/>
    </source>
</evidence>
<sequence length="66" mass="7500">MEIRMSILIKFIAEHGCRAVPLGSDKFLCEEQFAGESFPDTANEFYGPYWTPVPATKVAVRNWLGY</sequence>
<keyword evidence="2" id="KW-1185">Reference proteome</keyword>
<accession>A0A103E2N0</accession>
<reference evidence="1 2" key="1">
    <citation type="submission" date="2015-11" db="EMBL/GenBank/DDBJ databases">
        <title>Expanding the genomic diversity of Burkholderia species for the development of highly accurate diagnostics.</title>
        <authorList>
            <person name="Sahl J."/>
            <person name="Keim P."/>
            <person name="Wagner D."/>
        </authorList>
    </citation>
    <scope>NUCLEOTIDE SEQUENCE [LARGE SCALE GENOMIC DNA]</scope>
    <source>
        <strain evidence="1 2">TSV85</strain>
    </source>
</reference>
<proteinExistence type="predicted"/>
<protein>
    <submittedName>
        <fullName evidence="1">Uncharacterized protein</fullName>
    </submittedName>
</protein>
<dbReference type="EMBL" id="LOWA01000031">
    <property type="protein sequence ID" value="KVE27239.1"/>
    <property type="molecule type" value="Genomic_DNA"/>
</dbReference>
<organism evidence="1 2">
    <name type="scientific">Burkholderia singularis</name>
    <dbReference type="NCBI Taxonomy" id="1503053"/>
    <lineage>
        <taxon>Bacteria</taxon>
        <taxon>Pseudomonadati</taxon>
        <taxon>Pseudomonadota</taxon>
        <taxon>Betaproteobacteria</taxon>
        <taxon>Burkholderiales</taxon>
        <taxon>Burkholderiaceae</taxon>
        <taxon>Burkholderia</taxon>
        <taxon>pseudomallei group</taxon>
    </lineage>
</organism>
<dbReference type="AlphaFoldDB" id="A0A103E2N0"/>
<evidence type="ECO:0000313" key="1">
    <source>
        <dbReference type="EMBL" id="KVE27239.1"/>
    </source>
</evidence>
<gene>
    <name evidence="1" type="ORF">WS67_12105</name>
</gene>
<comment type="caution">
    <text evidence="1">The sequence shown here is derived from an EMBL/GenBank/DDBJ whole genome shotgun (WGS) entry which is preliminary data.</text>
</comment>